<feature type="compositionally biased region" description="Polar residues" evidence="18">
    <location>
        <begin position="588"/>
        <end position="598"/>
    </location>
</feature>
<feature type="region of interest" description="Disordered" evidence="18">
    <location>
        <begin position="574"/>
        <end position="624"/>
    </location>
</feature>
<evidence type="ECO:0000256" key="1">
    <source>
        <dbReference type="ARBA" id="ARBA00004251"/>
    </source>
</evidence>
<dbReference type="SMART" id="SM00220">
    <property type="entry name" value="S_TKc"/>
    <property type="match status" value="1"/>
</dbReference>
<keyword evidence="13 17" id="KW-0067">ATP-binding</keyword>
<dbReference type="InterPro" id="IPR001220">
    <property type="entry name" value="Legume_lectin_dom"/>
</dbReference>
<evidence type="ECO:0000256" key="17">
    <source>
        <dbReference type="PROSITE-ProRule" id="PRU10141"/>
    </source>
</evidence>
<evidence type="ECO:0000256" key="12">
    <source>
        <dbReference type="ARBA" id="ARBA00022777"/>
    </source>
</evidence>
<keyword evidence="9" id="KW-0732">Signal</keyword>
<sequence length="624" mass="68670">MPFKLWQMDSSSSSSATTKQVMSFKINVFRIGNMTPGEGMAFLVSSNLGLAPPGSHGAFLGLTNASLNGNPGNHFVAVEFDTVRQADLGDPNDNHVGLDINGVNSTKTFSDLNFSIAPVNDTNYTVWIDYDGAMRYLRVYMAIENNPKPASAMLEGPIDLSDYLKQELYFGFAASTGTNYELNRMLSWNLTVQMLTDVRKGVPAWKISAIVGGVLVLVMALGAGLFVWLKMRKRMPRDEAVSSSSALVLGAELKSLPGMLREFEFEDLDKATNNFHENMKLGQGGFGVVYRGVLPEENKEVAVKRFSREGTSAPNDFLKELTIINRLRHKNLVPLVGWCHTDSRLLLVYEYMPNGSLDHHLFDGPNSQRTTTLSWARRYNVIAGVACALHYLHDLYDQKVVHRDLKASNIMLDAKFNARLGDFGLARAIESNHTSYAELEMGGVPGTLGYIAPECFQTGRATRESDIFGFGAVVLEVVCGRRPRCDIDGFLFLCDWVWKLFREGRILEAVDARLGEDYDPEDARRLLLLALACSHPISSERPKTEETVQIISRALAPPAVPHFKPPFVWPSSPATPGASSGGTFVSARASSFEASPTRRSPHLPDGDENVAPTDTFLTASSSPN</sequence>
<feature type="domain" description="Protein kinase" evidence="20">
    <location>
        <begin position="275"/>
        <end position="568"/>
    </location>
</feature>
<dbReference type="GO" id="GO:0004674">
    <property type="term" value="F:protein serine/threonine kinase activity"/>
    <property type="evidence" value="ECO:0007669"/>
    <property type="project" value="UniProtKB-KW"/>
</dbReference>
<dbReference type="InterPro" id="IPR013320">
    <property type="entry name" value="ConA-like_dom_sf"/>
</dbReference>
<dbReference type="PROSITE" id="PS50011">
    <property type="entry name" value="PROTEIN_KINASE_DOM"/>
    <property type="match status" value="1"/>
</dbReference>
<comment type="similarity">
    <text evidence="2">In the N-terminal section; belongs to the leguminous lectin family.</text>
</comment>
<evidence type="ECO:0000256" key="18">
    <source>
        <dbReference type="SAM" id="MobiDB-lite"/>
    </source>
</evidence>
<keyword evidence="6" id="KW-0723">Serine/threonine-protein kinase</keyword>
<dbReference type="InterPro" id="IPR017441">
    <property type="entry name" value="Protein_kinase_ATP_BS"/>
</dbReference>
<evidence type="ECO:0000256" key="19">
    <source>
        <dbReference type="SAM" id="Phobius"/>
    </source>
</evidence>
<dbReference type="GO" id="GO:0030246">
    <property type="term" value="F:carbohydrate binding"/>
    <property type="evidence" value="ECO:0007669"/>
    <property type="project" value="UniProtKB-KW"/>
</dbReference>
<dbReference type="PROSITE" id="PS00108">
    <property type="entry name" value="PROTEIN_KINASE_ST"/>
    <property type="match status" value="1"/>
</dbReference>
<dbReference type="InterPro" id="IPR011009">
    <property type="entry name" value="Kinase-like_dom_sf"/>
</dbReference>
<keyword evidence="8 19" id="KW-0812">Transmembrane</keyword>
<comment type="caution">
    <text evidence="21">The sequence shown here is derived from an EMBL/GenBank/DDBJ whole genome shotgun (WGS) entry which is preliminary data.</text>
</comment>
<keyword evidence="11 17" id="KW-0547">Nucleotide-binding</keyword>
<dbReference type="InterPro" id="IPR019825">
    <property type="entry name" value="Lectin_legB_Mn/Ca_BS"/>
</dbReference>
<dbReference type="EC" id="2.7.11.1" evidence="4"/>
<keyword evidence="15 19" id="KW-0472">Membrane</keyword>
<accession>A0A8J5GQC6</accession>
<dbReference type="Gene3D" id="1.10.510.10">
    <property type="entry name" value="Transferase(Phosphotransferase) domain 1"/>
    <property type="match status" value="1"/>
</dbReference>
<evidence type="ECO:0000256" key="6">
    <source>
        <dbReference type="ARBA" id="ARBA00022527"/>
    </source>
</evidence>
<dbReference type="Gene3D" id="2.60.120.200">
    <property type="match status" value="1"/>
</dbReference>
<evidence type="ECO:0000256" key="11">
    <source>
        <dbReference type="ARBA" id="ARBA00022741"/>
    </source>
</evidence>
<keyword evidence="14 19" id="KW-1133">Transmembrane helix</keyword>
<keyword evidence="7" id="KW-0808">Transferase</keyword>
<gene>
    <name evidence="21" type="ORF">ZIOFF_028728</name>
</gene>
<evidence type="ECO:0000256" key="7">
    <source>
        <dbReference type="ARBA" id="ARBA00022679"/>
    </source>
</evidence>
<protein>
    <recommendedName>
        <fullName evidence="4">non-specific serine/threonine protein kinase</fullName>
        <ecNumber evidence="4">2.7.11.1</ecNumber>
    </recommendedName>
</protein>
<dbReference type="InterPro" id="IPR050528">
    <property type="entry name" value="L-type_Lectin-RKs"/>
</dbReference>
<keyword evidence="5" id="KW-1003">Cell membrane</keyword>
<feature type="binding site" evidence="17">
    <location>
        <position position="304"/>
    </location>
    <ligand>
        <name>ATP</name>
        <dbReference type="ChEBI" id="CHEBI:30616"/>
    </ligand>
</feature>
<keyword evidence="22" id="KW-1185">Reference proteome</keyword>
<dbReference type="PROSITE" id="PS00107">
    <property type="entry name" value="PROTEIN_KINASE_ATP"/>
    <property type="match status" value="1"/>
</dbReference>
<dbReference type="PANTHER" id="PTHR27007">
    <property type="match status" value="1"/>
</dbReference>
<dbReference type="Proteomes" id="UP000734854">
    <property type="component" value="Unassembled WGS sequence"/>
</dbReference>
<dbReference type="FunFam" id="3.30.200.20:FF:000320">
    <property type="entry name" value="probable L-type lectin-domain containing receptor kinase S.5"/>
    <property type="match status" value="1"/>
</dbReference>
<dbReference type="SUPFAM" id="SSF56112">
    <property type="entry name" value="Protein kinase-like (PK-like)"/>
    <property type="match status" value="1"/>
</dbReference>
<feature type="compositionally biased region" description="Polar residues" evidence="18">
    <location>
        <begin position="615"/>
        <end position="624"/>
    </location>
</feature>
<evidence type="ECO:0000256" key="14">
    <source>
        <dbReference type="ARBA" id="ARBA00022989"/>
    </source>
</evidence>
<keyword evidence="10" id="KW-0430">Lectin</keyword>
<dbReference type="Pfam" id="PF00139">
    <property type="entry name" value="Lectin_legB"/>
    <property type="match status" value="1"/>
</dbReference>
<proteinExistence type="inferred from homology"/>
<comment type="subcellular location">
    <subcellularLocation>
        <location evidence="1">Cell membrane</location>
        <topology evidence="1">Single-pass type I membrane protein</topology>
    </subcellularLocation>
</comment>
<dbReference type="PROSITE" id="PS00307">
    <property type="entry name" value="LECTIN_LEGUME_BETA"/>
    <property type="match status" value="1"/>
</dbReference>
<evidence type="ECO:0000256" key="5">
    <source>
        <dbReference type="ARBA" id="ARBA00022475"/>
    </source>
</evidence>
<evidence type="ECO:0000256" key="16">
    <source>
        <dbReference type="ARBA" id="ARBA00023180"/>
    </source>
</evidence>
<name>A0A8J5GQC6_ZINOF</name>
<dbReference type="GO" id="GO:0005886">
    <property type="term" value="C:plasma membrane"/>
    <property type="evidence" value="ECO:0007669"/>
    <property type="project" value="UniProtKB-SubCell"/>
</dbReference>
<feature type="transmembrane region" description="Helical" evidence="19">
    <location>
        <begin position="207"/>
        <end position="229"/>
    </location>
</feature>
<evidence type="ECO:0000256" key="8">
    <source>
        <dbReference type="ARBA" id="ARBA00022692"/>
    </source>
</evidence>
<evidence type="ECO:0000256" key="9">
    <source>
        <dbReference type="ARBA" id="ARBA00022729"/>
    </source>
</evidence>
<evidence type="ECO:0000256" key="15">
    <source>
        <dbReference type="ARBA" id="ARBA00023136"/>
    </source>
</evidence>
<dbReference type="EMBL" id="JACMSC010000008">
    <property type="protein sequence ID" value="KAG6510697.1"/>
    <property type="molecule type" value="Genomic_DNA"/>
</dbReference>
<keyword evidence="16" id="KW-0325">Glycoprotein</keyword>
<keyword evidence="12" id="KW-0418">Kinase</keyword>
<dbReference type="FunFam" id="1.10.510.10:FF:000444">
    <property type="entry name" value="probable L-type lectin-domain containing receptor kinase S.5"/>
    <property type="match status" value="1"/>
</dbReference>
<evidence type="ECO:0000256" key="3">
    <source>
        <dbReference type="ARBA" id="ARBA00010217"/>
    </source>
</evidence>
<evidence type="ECO:0000256" key="4">
    <source>
        <dbReference type="ARBA" id="ARBA00012513"/>
    </source>
</evidence>
<evidence type="ECO:0000259" key="20">
    <source>
        <dbReference type="PROSITE" id="PS50011"/>
    </source>
</evidence>
<dbReference type="Pfam" id="PF00069">
    <property type="entry name" value="Pkinase"/>
    <property type="match status" value="1"/>
</dbReference>
<feature type="compositionally biased region" description="Low complexity" evidence="18">
    <location>
        <begin position="574"/>
        <end position="583"/>
    </location>
</feature>
<dbReference type="InterPro" id="IPR000719">
    <property type="entry name" value="Prot_kinase_dom"/>
</dbReference>
<dbReference type="Gene3D" id="3.30.200.20">
    <property type="entry name" value="Phosphorylase Kinase, domain 1"/>
    <property type="match status" value="1"/>
</dbReference>
<evidence type="ECO:0000256" key="10">
    <source>
        <dbReference type="ARBA" id="ARBA00022734"/>
    </source>
</evidence>
<evidence type="ECO:0000256" key="13">
    <source>
        <dbReference type="ARBA" id="ARBA00022840"/>
    </source>
</evidence>
<dbReference type="CDD" id="cd06899">
    <property type="entry name" value="lectin_legume_LecRK_Arcelin_ConA"/>
    <property type="match status" value="1"/>
</dbReference>
<dbReference type="AlphaFoldDB" id="A0A8J5GQC6"/>
<dbReference type="SUPFAM" id="SSF49899">
    <property type="entry name" value="Concanavalin A-like lectins/glucanases"/>
    <property type="match status" value="1"/>
</dbReference>
<dbReference type="GO" id="GO:0005524">
    <property type="term" value="F:ATP binding"/>
    <property type="evidence" value="ECO:0007669"/>
    <property type="project" value="UniProtKB-UniRule"/>
</dbReference>
<reference evidence="21 22" key="1">
    <citation type="submission" date="2020-08" db="EMBL/GenBank/DDBJ databases">
        <title>Plant Genome Project.</title>
        <authorList>
            <person name="Zhang R.-G."/>
        </authorList>
    </citation>
    <scope>NUCLEOTIDE SEQUENCE [LARGE SCALE GENOMIC DNA]</scope>
    <source>
        <tissue evidence="21">Rhizome</tissue>
    </source>
</reference>
<dbReference type="InterPro" id="IPR008271">
    <property type="entry name" value="Ser/Thr_kinase_AS"/>
</dbReference>
<evidence type="ECO:0000313" key="21">
    <source>
        <dbReference type="EMBL" id="KAG6510697.1"/>
    </source>
</evidence>
<comment type="similarity">
    <text evidence="3">In the C-terminal section; belongs to the protein kinase superfamily. Ser/Thr protein kinase family.</text>
</comment>
<evidence type="ECO:0000313" key="22">
    <source>
        <dbReference type="Proteomes" id="UP000734854"/>
    </source>
</evidence>
<organism evidence="21 22">
    <name type="scientific">Zingiber officinale</name>
    <name type="common">Ginger</name>
    <name type="synonym">Amomum zingiber</name>
    <dbReference type="NCBI Taxonomy" id="94328"/>
    <lineage>
        <taxon>Eukaryota</taxon>
        <taxon>Viridiplantae</taxon>
        <taxon>Streptophyta</taxon>
        <taxon>Embryophyta</taxon>
        <taxon>Tracheophyta</taxon>
        <taxon>Spermatophyta</taxon>
        <taxon>Magnoliopsida</taxon>
        <taxon>Liliopsida</taxon>
        <taxon>Zingiberales</taxon>
        <taxon>Zingiberaceae</taxon>
        <taxon>Zingiber</taxon>
    </lineage>
</organism>
<evidence type="ECO:0000256" key="2">
    <source>
        <dbReference type="ARBA" id="ARBA00008536"/>
    </source>
</evidence>